<feature type="transmembrane region" description="Helical" evidence="1">
    <location>
        <begin position="128"/>
        <end position="145"/>
    </location>
</feature>
<organism evidence="3 4">
    <name type="scientific">Halopseudomonas bauzanensis</name>
    <dbReference type="NCBI Taxonomy" id="653930"/>
    <lineage>
        <taxon>Bacteria</taxon>
        <taxon>Pseudomonadati</taxon>
        <taxon>Pseudomonadota</taxon>
        <taxon>Gammaproteobacteria</taxon>
        <taxon>Pseudomonadales</taxon>
        <taxon>Pseudomonadaceae</taxon>
        <taxon>Halopseudomonas</taxon>
    </lineage>
</organism>
<reference evidence="3 4" key="1">
    <citation type="submission" date="2019-04" db="EMBL/GenBank/DDBJ databases">
        <title>Crypto-aerobic microbial life in anoxic (sulfidic) marine sediments.</title>
        <authorList>
            <person name="Bhattacharya S."/>
            <person name="Roy C."/>
            <person name="Mondal N."/>
            <person name="Sarkar J."/>
            <person name="Mandal S."/>
            <person name="Rameez M.J."/>
            <person name="Ghosh W."/>
        </authorList>
    </citation>
    <scope>NUCLEOTIDE SEQUENCE [LARGE SCALE GENOMIC DNA]</scope>
    <source>
        <strain evidence="3 4">SBBB</strain>
    </source>
</reference>
<keyword evidence="1" id="KW-0472">Membrane</keyword>
<feature type="transmembrane region" description="Helical" evidence="1">
    <location>
        <begin position="72"/>
        <end position="100"/>
    </location>
</feature>
<dbReference type="EMBL" id="SWAV01000001">
    <property type="protein sequence ID" value="TKA93691.1"/>
    <property type="molecule type" value="Genomic_DNA"/>
</dbReference>
<feature type="transmembrane region" description="Helical" evidence="1">
    <location>
        <begin position="12"/>
        <end position="33"/>
    </location>
</feature>
<name>A0A4U0YV28_9GAMM</name>
<evidence type="ECO:0000313" key="4">
    <source>
        <dbReference type="Proteomes" id="UP000305198"/>
    </source>
</evidence>
<feature type="transmembrane region" description="Helical" evidence="1">
    <location>
        <begin position="39"/>
        <end position="60"/>
    </location>
</feature>
<feature type="domain" description="Prepilin type IV endopeptidase peptidase" evidence="2">
    <location>
        <begin position="2"/>
        <end position="100"/>
    </location>
</feature>
<evidence type="ECO:0000313" key="3">
    <source>
        <dbReference type="EMBL" id="TKA93691.1"/>
    </source>
</evidence>
<dbReference type="Pfam" id="PF01478">
    <property type="entry name" value="Peptidase_A24"/>
    <property type="match status" value="1"/>
</dbReference>
<dbReference type="Proteomes" id="UP000305198">
    <property type="component" value="Unassembled WGS sequence"/>
</dbReference>
<dbReference type="GO" id="GO:0016020">
    <property type="term" value="C:membrane"/>
    <property type="evidence" value="ECO:0007669"/>
    <property type="project" value="InterPro"/>
</dbReference>
<proteinExistence type="predicted"/>
<comment type="caution">
    <text evidence="3">The sequence shown here is derived from an EMBL/GenBank/DDBJ whole genome shotgun (WGS) entry which is preliminary data.</text>
</comment>
<keyword evidence="1" id="KW-1133">Transmembrane helix</keyword>
<accession>A0A4U0YV28</accession>
<gene>
    <name evidence="3" type="ORF">FA869_00720</name>
</gene>
<evidence type="ECO:0000259" key="2">
    <source>
        <dbReference type="Pfam" id="PF01478"/>
    </source>
</evidence>
<dbReference type="GO" id="GO:0004190">
    <property type="term" value="F:aspartic-type endopeptidase activity"/>
    <property type="evidence" value="ECO:0007669"/>
    <property type="project" value="InterPro"/>
</dbReference>
<keyword evidence="1" id="KW-0812">Transmembrane</keyword>
<dbReference type="InterPro" id="IPR000045">
    <property type="entry name" value="Prepilin_IV_endopep_pep"/>
</dbReference>
<dbReference type="AlphaFoldDB" id="A0A4U0YV28"/>
<evidence type="ECO:0000256" key="1">
    <source>
        <dbReference type="SAM" id="Phobius"/>
    </source>
</evidence>
<dbReference type="Gene3D" id="1.20.120.1220">
    <property type="match status" value="1"/>
</dbReference>
<sequence length="146" mass="15325">MCCAIQDARQRRISNVLTLGCGAVAIAFLVWTGHSLTGVTPGTVILGLLLALLLSLPGYIGGRMGAGDVKLLAALALASSPLHVLGTIAGASVAMLAWALGGPFIWRRLPPSSQDHLAMMDPANRNRLPYAPFLFCGLLASILWLH</sequence>
<protein>
    <submittedName>
        <fullName evidence="3">Prepilin peptidase</fullName>
    </submittedName>
</protein>